<keyword evidence="3" id="KW-1185">Reference proteome</keyword>
<feature type="region of interest" description="Disordered" evidence="1">
    <location>
        <begin position="81"/>
        <end position="174"/>
    </location>
</feature>
<dbReference type="Proteomes" id="UP000076738">
    <property type="component" value="Unassembled WGS sequence"/>
</dbReference>
<evidence type="ECO:0000313" key="3">
    <source>
        <dbReference type="Proteomes" id="UP000076738"/>
    </source>
</evidence>
<proteinExistence type="predicted"/>
<sequence>MNLRPRVCCAALVAPCLQRVLEDADCTGSGGMVCVGAPEVSVQIDVLIERLYSPVLVVQAKQARRLLSLRSFTSLHFAAGQAGSAPPCSIGADRGLAPSRPSGSDFHNRERLGGYWGVHHRPSGVPVPRAQSRSPPGERRPALDLHTSRTRQEHHQQHTHGHPRPQPAYTPSAPPSARRLIFELYIDPLSIDANDNRILLPTSDNRYHTTQLTSDE</sequence>
<name>A0A167J8G1_CALVF</name>
<evidence type="ECO:0000256" key="1">
    <source>
        <dbReference type="SAM" id="MobiDB-lite"/>
    </source>
</evidence>
<gene>
    <name evidence="2" type="ORF">CALVIDRAFT_255318</name>
</gene>
<accession>A0A167J8G1</accession>
<feature type="compositionally biased region" description="Pro residues" evidence="1">
    <location>
        <begin position="164"/>
        <end position="174"/>
    </location>
</feature>
<evidence type="ECO:0000313" key="2">
    <source>
        <dbReference type="EMBL" id="KZO93342.1"/>
    </source>
</evidence>
<reference evidence="2 3" key="1">
    <citation type="journal article" date="2016" name="Mol. Biol. Evol.">
        <title>Comparative Genomics of Early-Diverging Mushroom-Forming Fungi Provides Insights into the Origins of Lignocellulose Decay Capabilities.</title>
        <authorList>
            <person name="Nagy L.G."/>
            <person name="Riley R."/>
            <person name="Tritt A."/>
            <person name="Adam C."/>
            <person name="Daum C."/>
            <person name="Floudas D."/>
            <person name="Sun H."/>
            <person name="Yadav J.S."/>
            <person name="Pangilinan J."/>
            <person name="Larsson K.H."/>
            <person name="Matsuura K."/>
            <person name="Barry K."/>
            <person name="Labutti K."/>
            <person name="Kuo R."/>
            <person name="Ohm R.A."/>
            <person name="Bhattacharya S.S."/>
            <person name="Shirouzu T."/>
            <person name="Yoshinaga Y."/>
            <person name="Martin F.M."/>
            <person name="Grigoriev I.V."/>
            <person name="Hibbett D.S."/>
        </authorList>
    </citation>
    <scope>NUCLEOTIDE SEQUENCE [LARGE SCALE GENOMIC DNA]</scope>
    <source>
        <strain evidence="2 3">TUFC12733</strain>
    </source>
</reference>
<dbReference type="EMBL" id="KV417302">
    <property type="protein sequence ID" value="KZO93342.1"/>
    <property type="molecule type" value="Genomic_DNA"/>
</dbReference>
<protein>
    <submittedName>
        <fullName evidence="2">Uncharacterized protein</fullName>
    </submittedName>
</protein>
<feature type="compositionally biased region" description="Basic and acidic residues" evidence="1">
    <location>
        <begin position="136"/>
        <end position="156"/>
    </location>
</feature>
<organism evidence="2 3">
    <name type="scientific">Calocera viscosa (strain TUFC12733)</name>
    <dbReference type="NCBI Taxonomy" id="1330018"/>
    <lineage>
        <taxon>Eukaryota</taxon>
        <taxon>Fungi</taxon>
        <taxon>Dikarya</taxon>
        <taxon>Basidiomycota</taxon>
        <taxon>Agaricomycotina</taxon>
        <taxon>Dacrymycetes</taxon>
        <taxon>Dacrymycetales</taxon>
        <taxon>Dacrymycetaceae</taxon>
        <taxon>Calocera</taxon>
    </lineage>
</organism>
<dbReference type="AlphaFoldDB" id="A0A167J8G1"/>